<dbReference type="Gramene" id="OB09G10620.1">
    <property type="protein sequence ID" value="OB09G10620.1"/>
    <property type="gene ID" value="OB09G10620"/>
</dbReference>
<keyword evidence="5" id="KW-1185">Reference proteome</keyword>
<dbReference type="AlphaFoldDB" id="J3MVN4"/>
<accession>J3MVN4</accession>
<evidence type="ECO:0000259" key="3">
    <source>
        <dbReference type="Pfam" id="PF04504"/>
    </source>
</evidence>
<dbReference type="Pfam" id="PF04504">
    <property type="entry name" value="GeBP-like_DBD"/>
    <property type="match status" value="1"/>
</dbReference>
<feature type="domain" description="Glabrous enhancer-binding protein-like DBD" evidence="3">
    <location>
        <begin position="49"/>
        <end position="110"/>
    </location>
</feature>
<evidence type="ECO:0000256" key="2">
    <source>
        <dbReference type="SAM" id="MobiDB-lite"/>
    </source>
</evidence>
<evidence type="ECO:0000313" key="5">
    <source>
        <dbReference type="Proteomes" id="UP000006038"/>
    </source>
</evidence>
<reference evidence="4" key="1">
    <citation type="journal article" date="2013" name="Nat. Commun.">
        <title>Whole-genome sequencing of Oryza brachyantha reveals mechanisms underlying Oryza genome evolution.</title>
        <authorList>
            <person name="Chen J."/>
            <person name="Huang Q."/>
            <person name="Gao D."/>
            <person name="Wang J."/>
            <person name="Lang Y."/>
            <person name="Liu T."/>
            <person name="Li B."/>
            <person name="Bai Z."/>
            <person name="Luis Goicoechea J."/>
            <person name="Liang C."/>
            <person name="Chen C."/>
            <person name="Zhang W."/>
            <person name="Sun S."/>
            <person name="Liao Y."/>
            <person name="Zhang X."/>
            <person name="Yang L."/>
            <person name="Song C."/>
            <person name="Wang M."/>
            <person name="Shi J."/>
            <person name="Liu G."/>
            <person name="Liu J."/>
            <person name="Zhou H."/>
            <person name="Zhou W."/>
            <person name="Yu Q."/>
            <person name="An N."/>
            <person name="Chen Y."/>
            <person name="Cai Q."/>
            <person name="Wang B."/>
            <person name="Liu B."/>
            <person name="Min J."/>
            <person name="Huang Y."/>
            <person name="Wu H."/>
            <person name="Li Z."/>
            <person name="Zhang Y."/>
            <person name="Yin Y."/>
            <person name="Song W."/>
            <person name="Jiang J."/>
            <person name="Jackson S.A."/>
            <person name="Wing R.A."/>
            <person name="Wang J."/>
            <person name="Chen M."/>
        </authorList>
    </citation>
    <scope>NUCLEOTIDE SEQUENCE [LARGE SCALE GENOMIC DNA]</scope>
    <source>
        <strain evidence="4">cv. IRGC 101232</strain>
    </source>
</reference>
<reference evidence="4" key="2">
    <citation type="submission" date="2013-04" db="UniProtKB">
        <authorList>
            <consortium name="EnsemblPlants"/>
        </authorList>
    </citation>
    <scope>IDENTIFICATION</scope>
</reference>
<feature type="region of interest" description="Disordered" evidence="2">
    <location>
        <begin position="105"/>
        <end position="179"/>
    </location>
</feature>
<evidence type="ECO:0000313" key="4">
    <source>
        <dbReference type="EnsemblPlants" id="OB09G10620.1"/>
    </source>
</evidence>
<comment type="similarity">
    <text evidence="1">Belongs to the GeBP family.</text>
</comment>
<feature type="region of interest" description="Disordered" evidence="2">
    <location>
        <begin position="1"/>
        <end position="53"/>
    </location>
</feature>
<proteinExistence type="inferred from homology"/>
<sequence>MVSTRRRTAHPDPSDELRAAQANGSGTGVTLQPPEPGDAAGEEQANKPFARAWSEPDELRILECLAEHVKKHRARPARAQMLGLDKEEFTVTRIYEKVRRLRKRYEKIPSTPRPAKAPEVRALQGHMGQGHRASAGAGEEPRQAAPSVPLPRRRGGADQRRRVPRQGGRCSQEGIRVHG</sequence>
<evidence type="ECO:0000256" key="1">
    <source>
        <dbReference type="ARBA" id="ARBA00010820"/>
    </source>
</evidence>
<organism evidence="4">
    <name type="scientific">Oryza brachyantha</name>
    <name type="common">malo sina</name>
    <dbReference type="NCBI Taxonomy" id="4533"/>
    <lineage>
        <taxon>Eukaryota</taxon>
        <taxon>Viridiplantae</taxon>
        <taxon>Streptophyta</taxon>
        <taxon>Embryophyta</taxon>
        <taxon>Tracheophyta</taxon>
        <taxon>Spermatophyta</taxon>
        <taxon>Magnoliopsida</taxon>
        <taxon>Liliopsida</taxon>
        <taxon>Poales</taxon>
        <taxon>Poaceae</taxon>
        <taxon>BOP clade</taxon>
        <taxon>Oryzoideae</taxon>
        <taxon>Oryzeae</taxon>
        <taxon>Oryzinae</taxon>
        <taxon>Oryza</taxon>
    </lineage>
</organism>
<dbReference type="Proteomes" id="UP000006038">
    <property type="component" value="Chromosome 9"/>
</dbReference>
<feature type="compositionally biased region" description="Basic and acidic residues" evidence="2">
    <location>
        <begin position="9"/>
        <end position="18"/>
    </location>
</feature>
<name>J3MVN4_ORYBR</name>
<dbReference type="HOGENOM" id="CLU_1505708_0_0_1"/>
<dbReference type="InterPro" id="IPR053932">
    <property type="entry name" value="GeBP-like_DBD"/>
</dbReference>
<protein>
    <recommendedName>
        <fullName evidence="3">Glabrous enhancer-binding protein-like DBD domain-containing protein</fullName>
    </recommendedName>
</protein>
<dbReference type="EnsemblPlants" id="OB09G10620.1">
    <property type="protein sequence ID" value="OB09G10620.1"/>
    <property type="gene ID" value="OB09G10620"/>
</dbReference>